<dbReference type="EMBL" id="BKCJ011486047">
    <property type="protein sequence ID" value="GFD37453.1"/>
    <property type="molecule type" value="Genomic_DNA"/>
</dbReference>
<name>A0A699VSS8_TANCI</name>
<proteinExistence type="predicted"/>
<comment type="caution">
    <text evidence="2">The sequence shown here is derived from an EMBL/GenBank/DDBJ whole genome shotgun (WGS) entry which is preliminary data.</text>
</comment>
<protein>
    <submittedName>
        <fullName evidence="2">Uncharacterized protein</fullName>
    </submittedName>
</protein>
<feature type="region of interest" description="Disordered" evidence="1">
    <location>
        <begin position="34"/>
        <end position="62"/>
    </location>
</feature>
<gene>
    <name evidence="2" type="ORF">Tci_909422</name>
</gene>
<accession>A0A699VSS8</accession>
<dbReference type="AlphaFoldDB" id="A0A699VSS8"/>
<evidence type="ECO:0000256" key="1">
    <source>
        <dbReference type="SAM" id="MobiDB-lite"/>
    </source>
</evidence>
<feature type="non-terminal residue" evidence="2">
    <location>
        <position position="130"/>
    </location>
</feature>
<sequence length="130" mass="13414">MHALGIGGRKHQRRLPAHVLPYQVHFGQAPGIEQREQALSQHHGRGAAGPLAIGGQHARDGAKAHPLAGVRAAAGEVQPFDGGAAVGQPALEHQARGHDGVHAVAVEVIVAAPLEGGAVVQHFILAYAFL</sequence>
<organism evidence="2">
    <name type="scientific">Tanacetum cinerariifolium</name>
    <name type="common">Dalmatian daisy</name>
    <name type="synonym">Chrysanthemum cinerariifolium</name>
    <dbReference type="NCBI Taxonomy" id="118510"/>
    <lineage>
        <taxon>Eukaryota</taxon>
        <taxon>Viridiplantae</taxon>
        <taxon>Streptophyta</taxon>
        <taxon>Embryophyta</taxon>
        <taxon>Tracheophyta</taxon>
        <taxon>Spermatophyta</taxon>
        <taxon>Magnoliopsida</taxon>
        <taxon>eudicotyledons</taxon>
        <taxon>Gunneridae</taxon>
        <taxon>Pentapetalae</taxon>
        <taxon>asterids</taxon>
        <taxon>campanulids</taxon>
        <taxon>Asterales</taxon>
        <taxon>Asteraceae</taxon>
        <taxon>Asteroideae</taxon>
        <taxon>Anthemideae</taxon>
        <taxon>Anthemidinae</taxon>
        <taxon>Tanacetum</taxon>
    </lineage>
</organism>
<feature type="non-terminal residue" evidence="2">
    <location>
        <position position="1"/>
    </location>
</feature>
<reference evidence="2" key="1">
    <citation type="journal article" date="2019" name="Sci. Rep.">
        <title>Draft genome of Tanacetum cinerariifolium, the natural source of mosquito coil.</title>
        <authorList>
            <person name="Yamashiro T."/>
            <person name="Shiraishi A."/>
            <person name="Satake H."/>
            <person name="Nakayama K."/>
        </authorList>
    </citation>
    <scope>NUCLEOTIDE SEQUENCE</scope>
</reference>
<evidence type="ECO:0000313" key="2">
    <source>
        <dbReference type="EMBL" id="GFD37453.1"/>
    </source>
</evidence>